<evidence type="ECO:0000256" key="1">
    <source>
        <dbReference type="SAM" id="SignalP"/>
    </source>
</evidence>
<dbReference type="AlphaFoldDB" id="A0A4Y1RXN2"/>
<feature type="domain" description="Inhibitor I9" evidence="2">
    <location>
        <begin position="42"/>
        <end position="101"/>
    </location>
</feature>
<dbReference type="EMBL" id="AP019304">
    <property type="protein sequence ID" value="BBH09111.1"/>
    <property type="molecule type" value="Genomic_DNA"/>
</dbReference>
<reference evidence="3" key="1">
    <citation type="journal article" date="2019" name="Science">
        <title>Mutation of a bHLH transcription factor allowed almond domestication.</title>
        <authorList>
            <person name="Sanchez-Perez R."/>
            <person name="Pavan S."/>
            <person name="Mazzeo R."/>
            <person name="Moldovan C."/>
            <person name="Aiese Cigliano R."/>
            <person name="Del Cueto J."/>
            <person name="Ricciardi F."/>
            <person name="Lotti C."/>
            <person name="Ricciardi L."/>
            <person name="Dicenta F."/>
            <person name="Lopez-Marques R.L."/>
            <person name="Lindberg Moller B."/>
        </authorList>
    </citation>
    <scope>NUCLEOTIDE SEQUENCE</scope>
</reference>
<dbReference type="InterPro" id="IPR037045">
    <property type="entry name" value="S8pro/Inhibitor_I9_sf"/>
</dbReference>
<dbReference type="InterPro" id="IPR010259">
    <property type="entry name" value="S8pro/Inhibitor_I9"/>
</dbReference>
<dbReference type="PANTHER" id="PTHR48222:SF4">
    <property type="entry name" value="PROTEINASE INHIBITOR, PROPEPTIDE"/>
    <property type="match status" value="1"/>
</dbReference>
<protein>
    <submittedName>
        <fullName evidence="3">Proteinase inhibitor, propeptide</fullName>
    </submittedName>
</protein>
<dbReference type="Pfam" id="PF05922">
    <property type="entry name" value="Inhibitor_I9"/>
    <property type="match status" value="1"/>
</dbReference>
<organism evidence="3">
    <name type="scientific">Prunus dulcis</name>
    <name type="common">Almond</name>
    <name type="synonym">Amygdalus dulcis</name>
    <dbReference type="NCBI Taxonomy" id="3755"/>
    <lineage>
        <taxon>Eukaryota</taxon>
        <taxon>Viridiplantae</taxon>
        <taxon>Streptophyta</taxon>
        <taxon>Embryophyta</taxon>
        <taxon>Tracheophyta</taxon>
        <taxon>Spermatophyta</taxon>
        <taxon>Magnoliopsida</taxon>
        <taxon>eudicotyledons</taxon>
        <taxon>Gunneridae</taxon>
        <taxon>Pentapetalae</taxon>
        <taxon>rosids</taxon>
        <taxon>fabids</taxon>
        <taxon>Rosales</taxon>
        <taxon>Rosaceae</taxon>
        <taxon>Amygdaloideae</taxon>
        <taxon>Amygdaleae</taxon>
        <taxon>Prunus</taxon>
    </lineage>
</organism>
<feature type="signal peptide" evidence="1">
    <location>
        <begin position="1"/>
        <end position="28"/>
    </location>
</feature>
<proteinExistence type="predicted"/>
<name>A0A4Y1RXN2_PRUDU</name>
<accession>A0A4Y1RXN2</accession>
<dbReference type="Gene3D" id="3.30.70.80">
    <property type="entry name" value="Peptidase S8 propeptide/proteinase inhibitor I9"/>
    <property type="match status" value="1"/>
</dbReference>
<gene>
    <name evidence="3" type="ORF">Prudu_021524</name>
</gene>
<feature type="chain" id="PRO_5021331803" evidence="1">
    <location>
        <begin position="29"/>
        <end position="185"/>
    </location>
</feature>
<evidence type="ECO:0000259" key="2">
    <source>
        <dbReference type="Pfam" id="PF05922"/>
    </source>
</evidence>
<evidence type="ECO:0000313" key="3">
    <source>
        <dbReference type="EMBL" id="BBH09111.1"/>
    </source>
</evidence>
<sequence>MVNKAPSASLFSSILLLILAFLVAMANSAPKSVASSSESAVHIVYTERPLENEEPEAYHIRTLASVLGSEEAAKGALIYSYKTAASGFSAKLTPQQVEEISISNRRSSWRMSGSLGRCQMDDYAYMIIPSRAKMAFRGRLWVNQHKEGRAQKKLCSRRPIVEVQEAMMKSGRAEEQIERVLGSRT</sequence>
<dbReference type="PANTHER" id="PTHR48222">
    <property type="entry name" value="PROTEINASE INHIBITOR, PROPEPTIDE"/>
    <property type="match status" value="1"/>
</dbReference>
<keyword evidence="1" id="KW-0732">Signal</keyword>